<feature type="compositionally biased region" description="Polar residues" evidence="1">
    <location>
        <begin position="182"/>
        <end position="193"/>
    </location>
</feature>
<feature type="region of interest" description="Disordered" evidence="1">
    <location>
        <begin position="57"/>
        <end position="216"/>
    </location>
</feature>
<protein>
    <submittedName>
        <fullName evidence="2">Uncharacterized protein</fullName>
    </submittedName>
</protein>
<comment type="caution">
    <text evidence="2">The sequence shown here is derived from an EMBL/GenBank/DDBJ whole genome shotgun (WGS) entry which is preliminary data.</text>
</comment>
<accession>A0AA40KU52</accession>
<dbReference type="Proteomes" id="UP001177670">
    <property type="component" value="Unassembled WGS sequence"/>
</dbReference>
<proteinExistence type="predicted"/>
<feature type="compositionally biased region" description="Basic and acidic residues" evidence="1">
    <location>
        <begin position="195"/>
        <end position="216"/>
    </location>
</feature>
<sequence length="239" mass="27003">MRRQLARCICTARYFAHIGLREATPCLGELLSTSCDPSASTRNVTITEIFNVIQERAGPLGTSQRRPSRSPRSQRSRSADVDCLKKYTERRVEERRHTEIPDASKLDPSRWIPLPKNITRIQPALKKSPQPSRDEEKRRSVPGEPEETATDSKGNAGTPKKLSPTKEEEATRGAEAEEKNDTSPASYRQTAGRSHSADVSHLKKEKLIEERRHTECSDPRTIATRLTEHIFLVKKKPMP</sequence>
<feature type="compositionally biased region" description="Basic and acidic residues" evidence="1">
    <location>
        <begin position="77"/>
        <end position="108"/>
    </location>
</feature>
<keyword evidence="3" id="KW-1185">Reference proteome</keyword>
<organism evidence="2 3">
    <name type="scientific">Melipona bicolor</name>
    <dbReference type="NCBI Taxonomy" id="60889"/>
    <lineage>
        <taxon>Eukaryota</taxon>
        <taxon>Metazoa</taxon>
        <taxon>Ecdysozoa</taxon>
        <taxon>Arthropoda</taxon>
        <taxon>Hexapoda</taxon>
        <taxon>Insecta</taxon>
        <taxon>Pterygota</taxon>
        <taxon>Neoptera</taxon>
        <taxon>Endopterygota</taxon>
        <taxon>Hymenoptera</taxon>
        <taxon>Apocrita</taxon>
        <taxon>Aculeata</taxon>
        <taxon>Apoidea</taxon>
        <taxon>Anthophila</taxon>
        <taxon>Apidae</taxon>
        <taxon>Melipona</taxon>
    </lineage>
</organism>
<feature type="compositionally biased region" description="Basic and acidic residues" evidence="1">
    <location>
        <begin position="164"/>
        <end position="181"/>
    </location>
</feature>
<gene>
    <name evidence="2" type="ORF">K0M31_014209</name>
</gene>
<reference evidence="2" key="1">
    <citation type="submission" date="2021-10" db="EMBL/GenBank/DDBJ databases">
        <title>Melipona bicolor Genome sequencing and assembly.</title>
        <authorList>
            <person name="Araujo N.S."/>
            <person name="Arias M.C."/>
        </authorList>
    </citation>
    <scope>NUCLEOTIDE SEQUENCE</scope>
    <source>
        <strain evidence="2">USP_2M_L1-L4_2017</strain>
        <tissue evidence="2">Whole body</tissue>
    </source>
</reference>
<evidence type="ECO:0000313" key="3">
    <source>
        <dbReference type="Proteomes" id="UP001177670"/>
    </source>
</evidence>
<dbReference type="EMBL" id="JAHYIQ010000004">
    <property type="protein sequence ID" value="KAK1132839.1"/>
    <property type="molecule type" value="Genomic_DNA"/>
</dbReference>
<evidence type="ECO:0000313" key="2">
    <source>
        <dbReference type="EMBL" id="KAK1132839.1"/>
    </source>
</evidence>
<feature type="compositionally biased region" description="Basic and acidic residues" evidence="1">
    <location>
        <begin position="132"/>
        <end position="141"/>
    </location>
</feature>
<dbReference type="AlphaFoldDB" id="A0AA40KU52"/>
<name>A0AA40KU52_9HYME</name>
<evidence type="ECO:0000256" key="1">
    <source>
        <dbReference type="SAM" id="MobiDB-lite"/>
    </source>
</evidence>
<feature type="compositionally biased region" description="Basic residues" evidence="1">
    <location>
        <begin position="66"/>
        <end position="75"/>
    </location>
</feature>